<keyword evidence="4" id="KW-1185">Reference proteome</keyword>
<evidence type="ECO:0000313" key="4">
    <source>
        <dbReference type="Proteomes" id="UP000595220"/>
    </source>
</evidence>
<dbReference type="Gene3D" id="3.30.479.30">
    <property type="entry name" value="Band 7 domain"/>
    <property type="match status" value="1"/>
</dbReference>
<dbReference type="EMBL" id="CP066065">
    <property type="protein sequence ID" value="QQC43289.1"/>
    <property type="molecule type" value="Genomic_DNA"/>
</dbReference>
<dbReference type="Pfam" id="PF01145">
    <property type="entry name" value="Band_7"/>
    <property type="match status" value="1"/>
</dbReference>
<dbReference type="InterPro" id="IPR036013">
    <property type="entry name" value="Band_7/SPFH_dom_sf"/>
</dbReference>
<protein>
    <submittedName>
        <fullName evidence="3">SPFH domain-containing protein</fullName>
    </submittedName>
</protein>
<reference evidence="3 4" key="1">
    <citation type="submission" date="2020-12" db="EMBL/GenBank/DDBJ databases">
        <title>FDA dAtabase for Regulatory Grade micrObial Sequences (FDA-ARGOS): Supporting development and validation of Infectious Disease Dx tests.</title>
        <authorList>
            <person name="Sproer C."/>
            <person name="Gronow S."/>
            <person name="Severitt S."/>
            <person name="Schroder I."/>
            <person name="Tallon L."/>
            <person name="Sadzewicz L."/>
            <person name="Zhao X."/>
            <person name="Boylan J."/>
            <person name="Ott S."/>
            <person name="Bowen H."/>
            <person name="Vavikolanu K."/>
            <person name="Mehta A."/>
            <person name="Aluvathingal J."/>
            <person name="Nadendla S."/>
            <person name="Lowell S."/>
            <person name="Myers T."/>
            <person name="Yan Y."/>
            <person name="Sichtig H."/>
        </authorList>
    </citation>
    <scope>NUCLEOTIDE SEQUENCE [LARGE SCALE GENOMIC DNA]</scope>
    <source>
        <strain evidence="3 4">FDAARGOS_985</strain>
    </source>
</reference>
<dbReference type="SUPFAM" id="SSF117892">
    <property type="entry name" value="Band 7/SPFH domain"/>
    <property type="match status" value="1"/>
</dbReference>
<dbReference type="InterPro" id="IPR001107">
    <property type="entry name" value="Band_7"/>
</dbReference>
<dbReference type="AlphaFoldDB" id="A0AAP9Y5V4"/>
<evidence type="ECO:0000256" key="1">
    <source>
        <dbReference type="SAM" id="Coils"/>
    </source>
</evidence>
<keyword evidence="1" id="KW-0175">Coiled coil</keyword>
<accession>A0AAP9Y5V4</accession>
<dbReference type="Proteomes" id="UP000595220">
    <property type="component" value="Chromosome"/>
</dbReference>
<dbReference type="RefSeq" id="WP_074633252.1">
    <property type="nucleotide sequence ID" value="NZ_CP066065.1"/>
</dbReference>
<name>A0AAP9Y5V4_9ACTO</name>
<organism evidence="3 4">
    <name type="scientific">Schaalia meyeri</name>
    <dbReference type="NCBI Taxonomy" id="52773"/>
    <lineage>
        <taxon>Bacteria</taxon>
        <taxon>Bacillati</taxon>
        <taxon>Actinomycetota</taxon>
        <taxon>Actinomycetes</taxon>
        <taxon>Actinomycetales</taxon>
        <taxon>Actinomycetaceae</taxon>
        <taxon>Schaalia</taxon>
    </lineage>
</organism>
<evidence type="ECO:0000313" key="3">
    <source>
        <dbReference type="EMBL" id="QQC43289.1"/>
    </source>
</evidence>
<proteinExistence type="predicted"/>
<gene>
    <name evidence="3" type="ORF">I6H42_05650</name>
</gene>
<feature type="coiled-coil region" evidence="1">
    <location>
        <begin position="186"/>
        <end position="233"/>
    </location>
</feature>
<feature type="domain" description="Band 7" evidence="2">
    <location>
        <begin position="22"/>
        <end position="199"/>
    </location>
</feature>
<sequence length="336" mass="36388">MGTLHHHPFVIRYQGGAGDHVVQIRAGRTVRSGVGQSFWLRAGRCALAEVPTADRAHSFLVQTPSGDQQNVNAQVSITYRIEDPEAAARHYDFGLYPRDASTDAQGLWQIDELVTRLACSALALAIGTMPLSEAISGSLNKVGAALALAFERDDQLRATGVAVVDARLMSLRPDEGVESSLRAPLLEQLQAEADRALYERRALAVERESQISENELQSKLDLARKRADLVDQEGHNSRREAEEKAAADAISVEAEARRIETLAKANEDDWKRVGGAKIANEAAYVRALAEAGPDVVRAFALKEMAHNMPSIGSLTITPDMLTDVLSAFTGAAKRGE</sequence>
<evidence type="ECO:0000259" key="2">
    <source>
        <dbReference type="Pfam" id="PF01145"/>
    </source>
</evidence>